<name>A0A8H6R9Y7_9PEZI</name>
<reference evidence="1" key="1">
    <citation type="submission" date="2020-04" db="EMBL/GenBank/DDBJ databases">
        <title>Draft genome resource of the tomato pathogen Pseudocercospora fuligena.</title>
        <authorList>
            <person name="Zaccaron A."/>
        </authorList>
    </citation>
    <scope>NUCLEOTIDE SEQUENCE</scope>
    <source>
        <strain evidence="1">PF001</strain>
    </source>
</reference>
<dbReference type="Proteomes" id="UP000660729">
    <property type="component" value="Unassembled WGS sequence"/>
</dbReference>
<keyword evidence="2" id="KW-1185">Reference proteome</keyword>
<sequence>MVAHRAAQHYRKPLKHYMNTENMGRRPLPFTTFTKQHMPHDTHAMFSNINLVPSSFVFTPIQIRKEIEERVYRSQTFIFASRSIPEHMRCSEWHEWLESGTNEQASKLRRITFSFPLYTFQIYIDHNANDFSKRILHRLDIRAVHRLVPISYRPFPSQEEYLKFVTNVTDTTLKSWFQRLALPSDRMLVFPETEAAL</sequence>
<dbReference type="EMBL" id="JABCIY010000249">
    <property type="protein sequence ID" value="KAF7186602.1"/>
    <property type="molecule type" value="Genomic_DNA"/>
</dbReference>
<dbReference type="AlphaFoldDB" id="A0A8H6R9Y7"/>
<proteinExistence type="predicted"/>
<comment type="caution">
    <text evidence="1">The sequence shown here is derived from an EMBL/GenBank/DDBJ whole genome shotgun (WGS) entry which is preliminary data.</text>
</comment>
<organism evidence="1 2">
    <name type="scientific">Pseudocercospora fuligena</name>
    <dbReference type="NCBI Taxonomy" id="685502"/>
    <lineage>
        <taxon>Eukaryota</taxon>
        <taxon>Fungi</taxon>
        <taxon>Dikarya</taxon>
        <taxon>Ascomycota</taxon>
        <taxon>Pezizomycotina</taxon>
        <taxon>Dothideomycetes</taxon>
        <taxon>Dothideomycetidae</taxon>
        <taxon>Mycosphaerellales</taxon>
        <taxon>Mycosphaerellaceae</taxon>
        <taxon>Pseudocercospora</taxon>
    </lineage>
</organism>
<accession>A0A8H6R9Y7</accession>
<protein>
    <submittedName>
        <fullName evidence="1">Uncharacterized protein</fullName>
    </submittedName>
</protein>
<evidence type="ECO:0000313" key="2">
    <source>
        <dbReference type="Proteomes" id="UP000660729"/>
    </source>
</evidence>
<evidence type="ECO:0000313" key="1">
    <source>
        <dbReference type="EMBL" id="KAF7186602.1"/>
    </source>
</evidence>
<gene>
    <name evidence="1" type="ORF">HII31_12011</name>
</gene>